<evidence type="ECO:0000313" key="3">
    <source>
        <dbReference type="EMBL" id="MCZ4549601.1"/>
    </source>
</evidence>
<accession>A0ABT4MTM5</accession>
<proteinExistence type="predicted"/>
<comment type="caution">
    <text evidence="3">The sequence shown here is derived from an EMBL/GenBank/DDBJ whole genome shotgun (WGS) entry which is preliminary data.</text>
</comment>
<sequence>MFEPWPSLDPSITGITPAMSLRANDLLASIERALTGQGYLEWARYTYAAELHRQLEAESVASHDFLQDAYVQAAARLALANRLSQTAAESHLTCALALRDRLPKVALALKHGLVAWHHIPKIVSRTDLIEGTDHAADIDRDIAESLRGKGSWSSKAMRDMIDATIFRRDPDLIRDDRKDAKDKRGVWSDGEQNGMSSLTATLSAEHTAIIMKRLEMLAKSTCRRDPRKKAQRMSDALFAITMGREFACLCDEDDEHPCEAEIWPLVKTQQIGGVDVKIVLHAIANQSTLDGEDDEPGYLEGHGVISAEHARDLAKQDSTTVRPTGNKKRPAPEAAPEPTPEPAEPTPKPAEPASGSEKPASAEDSGTRAPADAREDVTDEDETDESETEHEHETETETETGEEPGGTASNDGAAPHQDASRGHSDAGAHGACSTSQPNRAARRAAKKAAPTTMNMPAPPKDPRFGNLDNVDWDKVTPRAFEVIPLPPVKRGNHYRPSAVLDAYLRMRDLYCMWPGCNQSAWTADLDHSTEYNHEDPAAGGHTHPTGMKALCRFHHLLKTHSDWVDDQYVDRQGRTRTVVITPEGRTYDGPPWSGDDLFPALRNIEWEDPTSAPPRRRKPDQPTRTRSRTEAKHQRRQQERNRNRLRRELLDE</sequence>
<feature type="compositionally biased region" description="Acidic residues" evidence="1">
    <location>
        <begin position="377"/>
        <end position="388"/>
    </location>
</feature>
<dbReference type="Proteomes" id="UP001067235">
    <property type="component" value="Unassembled WGS sequence"/>
</dbReference>
<gene>
    <name evidence="3" type="ORF">O4213_06390</name>
</gene>
<evidence type="ECO:0000259" key="2">
    <source>
        <dbReference type="Pfam" id="PF02720"/>
    </source>
</evidence>
<organism evidence="3 4">
    <name type="scientific">Gordonia rubripertincta</name>
    <name type="common">Rhodococcus corallinus</name>
    <dbReference type="NCBI Taxonomy" id="36822"/>
    <lineage>
        <taxon>Bacteria</taxon>
        <taxon>Bacillati</taxon>
        <taxon>Actinomycetota</taxon>
        <taxon>Actinomycetes</taxon>
        <taxon>Mycobacteriales</taxon>
        <taxon>Gordoniaceae</taxon>
        <taxon>Gordonia</taxon>
    </lineage>
</organism>
<feature type="domain" description="DUF222" evidence="2">
    <location>
        <begin position="67"/>
        <end position="318"/>
    </location>
</feature>
<feature type="region of interest" description="Disordered" evidence="1">
    <location>
        <begin position="605"/>
        <end position="652"/>
    </location>
</feature>
<protein>
    <submittedName>
        <fullName evidence="3">DUF222 domain-containing protein</fullName>
    </submittedName>
</protein>
<feature type="region of interest" description="Disordered" evidence="1">
    <location>
        <begin position="307"/>
        <end position="466"/>
    </location>
</feature>
<reference evidence="3" key="1">
    <citation type="submission" date="2022-12" db="EMBL/GenBank/DDBJ databases">
        <authorList>
            <person name="Krivoruchko A.V."/>
            <person name="Elkin A."/>
        </authorList>
    </citation>
    <scope>NUCLEOTIDE SEQUENCE</scope>
    <source>
        <strain evidence="3">IEGM 1388</strain>
    </source>
</reference>
<keyword evidence="4" id="KW-1185">Reference proteome</keyword>
<dbReference type="Pfam" id="PF02720">
    <property type="entry name" value="DUF222"/>
    <property type="match status" value="1"/>
</dbReference>
<name>A0ABT4MTM5_GORRU</name>
<dbReference type="CDD" id="cd00085">
    <property type="entry name" value="HNHc"/>
    <property type="match status" value="1"/>
</dbReference>
<dbReference type="EMBL" id="JAPWIE010000002">
    <property type="protein sequence ID" value="MCZ4549601.1"/>
    <property type="molecule type" value="Genomic_DNA"/>
</dbReference>
<feature type="compositionally biased region" description="Pro residues" evidence="1">
    <location>
        <begin position="333"/>
        <end position="350"/>
    </location>
</feature>
<feature type="compositionally biased region" description="Basic and acidic residues" evidence="1">
    <location>
        <begin position="619"/>
        <end position="652"/>
    </location>
</feature>
<evidence type="ECO:0000313" key="4">
    <source>
        <dbReference type="Proteomes" id="UP001067235"/>
    </source>
</evidence>
<dbReference type="InterPro" id="IPR003615">
    <property type="entry name" value="HNH_nuc"/>
</dbReference>
<evidence type="ECO:0000256" key="1">
    <source>
        <dbReference type="SAM" id="MobiDB-lite"/>
    </source>
</evidence>
<dbReference type="RefSeq" id="WP_301570116.1">
    <property type="nucleotide sequence ID" value="NZ_JAPWIE010000002.1"/>
</dbReference>
<dbReference type="InterPro" id="IPR003870">
    <property type="entry name" value="DUF222"/>
</dbReference>